<comment type="caution">
    <text evidence="1">The sequence shown here is derived from an EMBL/GenBank/DDBJ whole genome shotgun (WGS) entry which is preliminary data.</text>
</comment>
<proteinExistence type="predicted"/>
<dbReference type="RefSeq" id="WP_170194297.1">
    <property type="nucleotide sequence ID" value="NZ_JABBNB010000010.1"/>
</dbReference>
<name>A0A848KU31_9ACTN</name>
<gene>
    <name evidence="1" type="ORF">HH308_11215</name>
</gene>
<dbReference type="EMBL" id="JABBNB010000010">
    <property type="protein sequence ID" value="NMO01782.1"/>
    <property type="molecule type" value="Genomic_DNA"/>
</dbReference>
<dbReference type="AlphaFoldDB" id="A0A848KU31"/>
<evidence type="ECO:0000313" key="1">
    <source>
        <dbReference type="EMBL" id="NMO01782.1"/>
    </source>
</evidence>
<accession>A0A848KU31</accession>
<keyword evidence="2" id="KW-1185">Reference proteome</keyword>
<dbReference type="Proteomes" id="UP000550729">
    <property type="component" value="Unassembled WGS sequence"/>
</dbReference>
<protein>
    <recommendedName>
        <fullName evidence="3">Transcriptional regulator, AbiEi antitoxin, Type IV TA system</fullName>
    </recommendedName>
</protein>
<evidence type="ECO:0000313" key="2">
    <source>
        <dbReference type="Proteomes" id="UP000550729"/>
    </source>
</evidence>
<reference evidence="1 2" key="1">
    <citation type="submission" date="2020-04" db="EMBL/GenBank/DDBJ databases">
        <title>Gordonia sp. nov. TBRC 11910.</title>
        <authorList>
            <person name="Suriyachadkun C."/>
        </authorList>
    </citation>
    <scope>NUCLEOTIDE SEQUENCE [LARGE SCALE GENOMIC DNA]</scope>
    <source>
        <strain evidence="1 2">TBRC 11910</strain>
    </source>
</reference>
<dbReference type="Gene3D" id="3.40.960.10">
    <property type="entry name" value="VSR Endonuclease"/>
    <property type="match status" value="1"/>
</dbReference>
<organism evidence="1 2">
    <name type="scientific">Gordonia asplenii</name>
    <dbReference type="NCBI Taxonomy" id="2725283"/>
    <lineage>
        <taxon>Bacteria</taxon>
        <taxon>Bacillati</taxon>
        <taxon>Actinomycetota</taxon>
        <taxon>Actinomycetes</taxon>
        <taxon>Mycobacteriales</taxon>
        <taxon>Gordoniaceae</taxon>
        <taxon>Gordonia</taxon>
    </lineage>
</organism>
<sequence>MTQLEIDENCTRRELLDRGYDDSAIWRALGRGDIDRIGPGLYAPPHATLPSREALYVERVKLWARKLAPPPLRPVDRALADVSAAAVLGLPLWGLPTQRVVASDFTRPPGTRQSRVVRLVTDRRLRDTVTVGGVALPVTAPARTVVDIARRYAKTPAVAVGDAALFTRLCTVDDLHRELDLAKGMTGAGRAREFVGLMDGRAESVLESRSRIEMRELQLPTPTLQHEFLTAAGTCVARVDFYWPEFRLVGEADGTVKYQDPSVLRREKERTDRLHELGLRVVRWGWATLNDREAFAQRLLAMMNAPSTSFTGTHLAG</sequence>
<evidence type="ECO:0008006" key="3">
    <source>
        <dbReference type="Google" id="ProtNLM"/>
    </source>
</evidence>